<keyword evidence="6 12" id="KW-0812">Transmembrane</keyword>
<proteinExistence type="inferred from homology"/>
<name>A0A1L6V099_AUSTO</name>
<dbReference type="AlphaFoldDB" id="A0A1L6V099"/>
<evidence type="ECO:0000256" key="11">
    <source>
        <dbReference type="ARBA" id="ARBA00023136"/>
    </source>
</evidence>
<keyword evidence="4 12" id="KW-0813">Transport</keyword>
<evidence type="ECO:0000256" key="12">
    <source>
        <dbReference type="RuleBase" id="RU003661"/>
    </source>
</evidence>
<evidence type="ECO:0000256" key="6">
    <source>
        <dbReference type="ARBA" id="ARBA00022692"/>
    </source>
</evidence>
<evidence type="ECO:0000256" key="9">
    <source>
        <dbReference type="ARBA" id="ARBA00023065"/>
    </source>
</evidence>
<evidence type="ECO:0000256" key="5">
    <source>
        <dbReference type="ARBA" id="ARBA00022547"/>
    </source>
</evidence>
<keyword evidence="5 12" id="KW-0138">CF(0)</keyword>
<evidence type="ECO:0000256" key="8">
    <source>
        <dbReference type="ARBA" id="ARBA00022989"/>
    </source>
</evidence>
<dbReference type="GO" id="GO:0031966">
    <property type="term" value="C:mitochondrial membrane"/>
    <property type="evidence" value="ECO:0007669"/>
    <property type="project" value="UniProtKB-SubCell"/>
</dbReference>
<gene>
    <name evidence="14" type="primary">atp8</name>
</gene>
<evidence type="ECO:0000256" key="10">
    <source>
        <dbReference type="ARBA" id="ARBA00023128"/>
    </source>
</evidence>
<keyword evidence="8 13" id="KW-1133">Transmembrane helix</keyword>
<evidence type="ECO:0000313" key="14">
    <source>
        <dbReference type="EMBL" id="APS87210.1"/>
    </source>
</evidence>
<evidence type="ECO:0000256" key="4">
    <source>
        <dbReference type="ARBA" id="ARBA00022448"/>
    </source>
</evidence>
<dbReference type="CTD" id="4509"/>
<dbReference type="GO" id="GO:0015078">
    <property type="term" value="F:proton transmembrane transporter activity"/>
    <property type="evidence" value="ECO:0007669"/>
    <property type="project" value="InterPro"/>
</dbReference>
<evidence type="ECO:0000256" key="1">
    <source>
        <dbReference type="ARBA" id="ARBA00004304"/>
    </source>
</evidence>
<evidence type="ECO:0000256" key="13">
    <source>
        <dbReference type="SAM" id="Phobius"/>
    </source>
</evidence>
<dbReference type="GO" id="GO:0045259">
    <property type="term" value="C:proton-transporting ATP synthase complex"/>
    <property type="evidence" value="ECO:0007669"/>
    <property type="project" value="UniProtKB-KW"/>
</dbReference>
<organism evidence="14">
    <name type="scientific">Austropotamobius torrentium</name>
    <name type="common">Stone crayfish</name>
    <name type="synonym">Cancer torrentium</name>
    <dbReference type="NCBI Taxonomy" id="94942"/>
    <lineage>
        <taxon>Eukaryota</taxon>
        <taxon>Metazoa</taxon>
        <taxon>Ecdysozoa</taxon>
        <taxon>Arthropoda</taxon>
        <taxon>Crustacea</taxon>
        <taxon>Multicrustacea</taxon>
        <taxon>Malacostraca</taxon>
        <taxon>Eumalacostraca</taxon>
        <taxon>Eucarida</taxon>
        <taxon>Decapoda</taxon>
        <taxon>Pleocyemata</taxon>
        <taxon>Astacidea</taxon>
        <taxon>Astacoidea</taxon>
        <taxon>Astacidae</taxon>
        <taxon>Austropotamobius</taxon>
    </lineage>
</organism>
<sequence length="52" mass="6299">MPQMSPILWVNLFIMFLLGLILILILQYFLGIYLKLSLGKESHYKEEKVWKW</sequence>
<reference evidence="14" key="1">
    <citation type="submission" date="2016-05" db="EMBL/GenBank/DDBJ databases">
        <authorList>
            <person name="Lavstsen T."/>
            <person name="Jespersen J.S."/>
        </authorList>
    </citation>
    <scope>NUCLEOTIDE SEQUENCE</scope>
    <source>
        <strain evidence="14">F11</strain>
    </source>
</reference>
<evidence type="ECO:0000256" key="7">
    <source>
        <dbReference type="ARBA" id="ARBA00022781"/>
    </source>
</evidence>
<accession>A0A1L6V099</accession>
<keyword evidence="10 12" id="KW-0496">Mitochondrion</keyword>
<feature type="transmembrane region" description="Helical" evidence="13">
    <location>
        <begin position="6"/>
        <end position="30"/>
    </location>
</feature>
<comment type="subcellular location">
    <subcellularLocation>
        <location evidence="1 12">Mitochondrion membrane</location>
        <topology evidence="1 12">Single-pass membrane protein</topology>
    </subcellularLocation>
</comment>
<keyword evidence="9 12" id="KW-0406">Ion transport</keyword>
<keyword evidence="11 13" id="KW-0472">Membrane</keyword>
<geneLocation type="mitochondrion" evidence="14"/>
<evidence type="ECO:0000256" key="2">
    <source>
        <dbReference type="ARBA" id="ARBA00008892"/>
    </source>
</evidence>
<comment type="subunit">
    <text evidence="3">F-type ATPases have 2 components, CF(1) - the catalytic core - and CF(0) - the membrane proton channel.</text>
</comment>
<dbReference type="RefSeq" id="YP_009342996.1">
    <property type="nucleotide sequence ID" value="NC_033504.1"/>
</dbReference>
<dbReference type="EMBL" id="KX268734">
    <property type="protein sequence ID" value="APS87210.1"/>
    <property type="molecule type" value="Genomic_DNA"/>
</dbReference>
<dbReference type="GeneID" id="30898087"/>
<dbReference type="Pfam" id="PF00895">
    <property type="entry name" value="ATP-synt_8"/>
    <property type="match status" value="1"/>
</dbReference>
<dbReference type="InterPro" id="IPR001421">
    <property type="entry name" value="ATP8_metazoa"/>
</dbReference>
<evidence type="ECO:0000256" key="3">
    <source>
        <dbReference type="ARBA" id="ARBA00011291"/>
    </source>
</evidence>
<dbReference type="GO" id="GO:0015986">
    <property type="term" value="P:proton motive force-driven ATP synthesis"/>
    <property type="evidence" value="ECO:0007669"/>
    <property type="project" value="InterPro"/>
</dbReference>
<keyword evidence="7 12" id="KW-0375">Hydrogen ion transport</keyword>
<protein>
    <recommendedName>
        <fullName evidence="12">ATP synthase complex subunit 8</fullName>
    </recommendedName>
</protein>
<comment type="similarity">
    <text evidence="2 12">Belongs to the ATPase protein 8 family.</text>
</comment>